<dbReference type="AlphaFoldDB" id="A0AAP0SBP8"/>
<feature type="transmembrane region" description="Helical" evidence="1">
    <location>
        <begin position="478"/>
        <end position="499"/>
    </location>
</feature>
<dbReference type="InterPro" id="IPR026961">
    <property type="entry name" value="PGG_dom"/>
</dbReference>
<dbReference type="GO" id="GO:0016020">
    <property type="term" value="C:membrane"/>
    <property type="evidence" value="ECO:0007669"/>
    <property type="project" value="TreeGrafter"/>
</dbReference>
<feature type="transmembrane region" description="Helical" evidence="1">
    <location>
        <begin position="550"/>
        <end position="570"/>
    </location>
</feature>
<reference evidence="3 4" key="1">
    <citation type="journal article" date="2024" name="Plant J.">
        <title>Genome sequences and population genomics reveal climatic adaptation and genomic divergence between two closely related sweetgum species.</title>
        <authorList>
            <person name="Xu W.Q."/>
            <person name="Ren C.Q."/>
            <person name="Zhang X.Y."/>
            <person name="Comes H.P."/>
            <person name="Liu X.H."/>
            <person name="Li Y.G."/>
            <person name="Kettle C.J."/>
            <person name="Jalonen R."/>
            <person name="Gaisberger H."/>
            <person name="Ma Y.Z."/>
            <person name="Qiu Y.X."/>
        </authorList>
    </citation>
    <scope>NUCLEOTIDE SEQUENCE [LARGE SCALE GENOMIC DNA]</scope>
    <source>
        <strain evidence="3">Hangzhou</strain>
    </source>
</reference>
<keyword evidence="1" id="KW-0472">Membrane</keyword>
<keyword evidence="1" id="KW-1133">Transmembrane helix</keyword>
<dbReference type="Pfam" id="PF13962">
    <property type="entry name" value="PGG"/>
    <property type="match status" value="1"/>
</dbReference>
<dbReference type="InterPro" id="IPR002110">
    <property type="entry name" value="Ankyrin_rpt"/>
</dbReference>
<feature type="transmembrane region" description="Helical" evidence="1">
    <location>
        <begin position="440"/>
        <end position="458"/>
    </location>
</feature>
<keyword evidence="1" id="KW-0812">Transmembrane</keyword>
<dbReference type="PANTHER" id="PTHR24177:SF292">
    <property type="entry name" value="ANKYRIN REPEAT FAMILY PROTEIN-RELATED"/>
    <property type="match status" value="1"/>
</dbReference>
<dbReference type="PANTHER" id="PTHR24177">
    <property type="entry name" value="CASKIN"/>
    <property type="match status" value="1"/>
</dbReference>
<dbReference type="Gene3D" id="1.25.40.20">
    <property type="entry name" value="Ankyrin repeat-containing domain"/>
    <property type="match status" value="1"/>
</dbReference>
<dbReference type="Pfam" id="PF12796">
    <property type="entry name" value="Ank_2"/>
    <property type="match status" value="1"/>
</dbReference>
<evidence type="ECO:0000313" key="3">
    <source>
        <dbReference type="EMBL" id="KAK9292694.1"/>
    </source>
</evidence>
<evidence type="ECO:0000256" key="1">
    <source>
        <dbReference type="SAM" id="Phobius"/>
    </source>
</evidence>
<evidence type="ECO:0000313" key="4">
    <source>
        <dbReference type="Proteomes" id="UP001415857"/>
    </source>
</evidence>
<accession>A0AAP0SBP8</accession>
<keyword evidence="4" id="KW-1185">Reference proteome</keyword>
<dbReference type="SUPFAM" id="SSF48403">
    <property type="entry name" value="Ankyrin repeat"/>
    <property type="match status" value="1"/>
</dbReference>
<sequence length="597" mass="66533">MATSSSQTGVNIDNNSKPEINKAEKDLSWYLPLYKAALKGDWEGASRFFVLDPDAVTAKITRTSETVLHRAVGTGKAIHFVKKLLELIPPNALTLKNQYSDTVLHFAAKFGNTEAAKLLVAKNPHLPNTWNDTQLLPLHVAGLFGHKEMVLFLLTVTKDDVEPSPFAEEPGVRLLNIVIVAGFYDVALHLVRRYPKLATWRYSTGVPVKLENFTCHPNGGDLDNPADSSQVCAQMCCHGRFRRYCFTSVPCIKHIHDTKLMHHQALQLVRCLCMEVIGLDNLKADFIVKPPVLSAARLGIHEVVEEILKSLPTAIWSLDKEQHDVFQLAVINRRETVFNLLYQMNEHKHLVTQISDIKENNILHLAGKLAPPHRLTLVSGAALQMQRELQWYKEVEKVVQPNYREKQNSAGKTPAMVFTEEHKDLVREGETWMKDTAKSCTITVALVATVAFAAAITVPGGNNGDNGLPIFSKVKAFIIFAISDAISLFSSIASMLMFLSIRISRCAEADFFHALPKRLIIGLVTLFLSIASMMIAFGATLYIMFGHKTIWILISVVALACLPVTLFVSLQFPLLVDMIKSTYGPGIFCMRSELPFY</sequence>
<dbReference type="SMART" id="SM00248">
    <property type="entry name" value="ANK"/>
    <property type="match status" value="3"/>
</dbReference>
<evidence type="ECO:0000259" key="2">
    <source>
        <dbReference type="Pfam" id="PF13962"/>
    </source>
</evidence>
<dbReference type="InterPro" id="IPR036770">
    <property type="entry name" value="Ankyrin_rpt-contain_sf"/>
</dbReference>
<comment type="caution">
    <text evidence="3">The sequence shown here is derived from an EMBL/GenBank/DDBJ whole genome shotgun (WGS) entry which is preliminary data.</text>
</comment>
<feature type="domain" description="PGG" evidence="2">
    <location>
        <begin position="431"/>
        <end position="543"/>
    </location>
</feature>
<protein>
    <recommendedName>
        <fullName evidence="2">PGG domain-containing protein</fullName>
    </recommendedName>
</protein>
<dbReference type="EMBL" id="JBBPBK010000001">
    <property type="protein sequence ID" value="KAK9292694.1"/>
    <property type="molecule type" value="Genomic_DNA"/>
</dbReference>
<gene>
    <name evidence="3" type="ORF">L1049_020673</name>
</gene>
<dbReference type="Proteomes" id="UP001415857">
    <property type="component" value="Unassembled WGS sequence"/>
</dbReference>
<organism evidence="3 4">
    <name type="scientific">Liquidambar formosana</name>
    <name type="common">Formosan gum</name>
    <dbReference type="NCBI Taxonomy" id="63359"/>
    <lineage>
        <taxon>Eukaryota</taxon>
        <taxon>Viridiplantae</taxon>
        <taxon>Streptophyta</taxon>
        <taxon>Embryophyta</taxon>
        <taxon>Tracheophyta</taxon>
        <taxon>Spermatophyta</taxon>
        <taxon>Magnoliopsida</taxon>
        <taxon>eudicotyledons</taxon>
        <taxon>Gunneridae</taxon>
        <taxon>Pentapetalae</taxon>
        <taxon>Saxifragales</taxon>
        <taxon>Altingiaceae</taxon>
        <taxon>Liquidambar</taxon>
    </lineage>
</organism>
<proteinExistence type="predicted"/>
<feature type="transmembrane region" description="Helical" evidence="1">
    <location>
        <begin position="519"/>
        <end position="544"/>
    </location>
</feature>
<name>A0AAP0SBP8_LIQFO</name>